<evidence type="ECO:0000313" key="2">
    <source>
        <dbReference type="EMBL" id="KAJ8535856.1"/>
    </source>
</evidence>
<keyword evidence="3" id="KW-1185">Reference proteome</keyword>
<feature type="region of interest" description="Disordered" evidence="1">
    <location>
        <begin position="37"/>
        <end position="58"/>
    </location>
</feature>
<dbReference type="AlphaFoldDB" id="A0A9Q1LIF7"/>
<evidence type="ECO:0000256" key="1">
    <source>
        <dbReference type="SAM" id="MobiDB-lite"/>
    </source>
</evidence>
<name>A0A9Q1LIF7_9SOLA</name>
<evidence type="ECO:0000313" key="3">
    <source>
        <dbReference type="Proteomes" id="UP001152561"/>
    </source>
</evidence>
<dbReference type="Proteomes" id="UP001152561">
    <property type="component" value="Unassembled WGS sequence"/>
</dbReference>
<protein>
    <submittedName>
        <fullName evidence="2">Uncharacterized protein</fullName>
    </submittedName>
</protein>
<gene>
    <name evidence="2" type="ORF">K7X08_034257</name>
</gene>
<organism evidence="2 3">
    <name type="scientific">Anisodus acutangulus</name>
    <dbReference type="NCBI Taxonomy" id="402998"/>
    <lineage>
        <taxon>Eukaryota</taxon>
        <taxon>Viridiplantae</taxon>
        <taxon>Streptophyta</taxon>
        <taxon>Embryophyta</taxon>
        <taxon>Tracheophyta</taxon>
        <taxon>Spermatophyta</taxon>
        <taxon>Magnoliopsida</taxon>
        <taxon>eudicotyledons</taxon>
        <taxon>Gunneridae</taxon>
        <taxon>Pentapetalae</taxon>
        <taxon>asterids</taxon>
        <taxon>lamiids</taxon>
        <taxon>Solanales</taxon>
        <taxon>Solanaceae</taxon>
        <taxon>Solanoideae</taxon>
        <taxon>Hyoscyameae</taxon>
        <taxon>Anisodus</taxon>
    </lineage>
</organism>
<reference evidence="3" key="1">
    <citation type="journal article" date="2023" name="Proc. Natl. Acad. Sci. U.S.A.">
        <title>Genomic and structural basis for evolution of tropane alkaloid biosynthesis.</title>
        <authorList>
            <person name="Wanga Y.-J."/>
            <person name="Taina T."/>
            <person name="Yua J.-Y."/>
            <person name="Lia J."/>
            <person name="Xua B."/>
            <person name="Chenc J."/>
            <person name="D'Auriad J.C."/>
            <person name="Huanga J.-P."/>
            <person name="Huanga S.-X."/>
        </authorList>
    </citation>
    <scope>NUCLEOTIDE SEQUENCE [LARGE SCALE GENOMIC DNA]</scope>
    <source>
        <strain evidence="3">cv. KIB-2019</strain>
    </source>
</reference>
<dbReference type="OrthoDB" id="742364at2759"/>
<accession>A0A9Q1LIF7</accession>
<dbReference type="EMBL" id="JAJAGQ010000018">
    <property type="protein sequence ID" value="KAJ8535856.1"/>
    <property type="molecule type" value="Genomic_DNA"/>
</dbReference>
<sequence>MYSSPKDEELGQALYHKSNSLFDDYRKMYAIFTHHTDDSSNGSSRFTSSRSNSFDLKKDIENQPYPRLRRNSPVINERIVHLYVVNFPKLASLCPIQKEVYGSETVMVQVDPGNERESNNNTSNKKGKVPLEPEIANSAQGVFHPMVCYASTSLINENNPSFK</sequence>
<proteinExistence type="predicted"/>
<comment type="caution">
    <text evidence="2">The sequence shown here is derived from an EMBL/GenBank/DDBJ whole genome shotgun (WGS) entry which is preliminary data.</text>
</comment>
<feature type="compositionally biased region" description="Low complexity" evidence="1">
    <location>
        <begin position="39"/>
        <end position="54"/>
    </location>
</feature>